<dbReference type="NCBIfam" id="NF009897">
    <property type="entry name" value="PRK13357.1"/>
    <property type="match status" value="1"/>
</dbReference>
<dbReference type="AlphaFoldDB" id="A0A0R1V657"/>
<dbReference type="GO" id="GO:0009098">
    <property type="term" value="P:L-leucine biosynthetic process"/>
    <property type="evidence" value="ECO:0007669"/>
    <property type="project" value="UniProtKB-UniPathway"/>
</dbReference>
<comment type="cofactor">
    <cofactor evidence="1">
        <name>pyridoxal 5'-phosphate</name>
        <dbReference type="ChEBI" id="CHEBI:597326"/>
    </cofactor>
</comment>
<reference evidence="14 15" key="1">
    <citation type="journal article" date="2015" name="Genome Announc.">
        <title>Expanding the biotechnology potential of lactobacilli through comparative genomics of 213 strains and associated genera.</title>
        <authorList>
            <person name="Sun Z."/>
            <person name="Harris H.M."/>
            <person name="McCann A."/>
            <person name="Guo C."/>
            <person name="Argimon S."/>
            <person name="Zhang W."/>
            <person name="Yang X."/>
            <person name="Jeffery I.B."/>
            <person name="Cooney J.C."/>
            <person name="Kagawa T.F."/>
            <person name="Liu W."/>
            <person name="Song Y."/>
            <person name="Salvetti E."/>
            <person name="Wrobel A."/>
            <person name="Rasinkangas P."/>
            <person name="Parkhill J."/>
            <person name="Rea M.C."/>
            <person name="O'Sullivan O."/>
            <person name="Ritari J."/>
            <person name="Douillard F.P."/>
            <person name="Paul Ross R."/>
            <person name="Yang R."/>
            <person name="Briner A.E."/>
            <person name="Felis G.E."/>
            <person name="de Vos W.M."/>
            <person name="Barrangou R."/>
            <person name="Klaenhammer T.R."/>
            <person name="Caufield P.W."/>
            <person name="Cui Y."/>
            <person name="Zhang H."/>
            <person name="O'Toole P.W."/>
        </authorList>
    </citation>
    <scope>NUCLEOTIDE SEQUENCE [LARGE SCALE GENOMIC DNA]</scope>
    <source>
        <strain evidence="14 15">DSM 18382</strain>
    </source>
</reference>
<organism evidence="14 15">
    <name type="scientific">Lentilactobacillus farraginis DSM 18382 = JCM 14108</name>
    <dbReference type="NCBI Taxonomy" id="1423743"/>
    <lineage>
        <taxon>Bacteria</taxon>
        <taxon>Bacillati</taxon>
        <taxon>Bacillota</taxon>
        <taxon>Bacilli</taxon>
        <taxon>Lactobacillales</taxon>
        <taxon>Lactobacillaceae</taxon>
        <taxon>Lentilactobacillus</taxon>
    </lineage>
</organism>
<comment type="pathway">
    <text evidence="3">Amino-acid biosynthesis; L-valine biosynthesis; L-valine from pyruvate: step 4/4.</text>
</comment>
<dbReference type="UniPathway" id="UPA00047">
    <property type="reaction ID" value="UER00058"/>
</dbReference>
<dbReference type="InterPro" id="IPR043131">
    <property type="entry name" value="BCAT-like_N"/>
</dbReference>
<dbReference type="Gene3D" id="3.30.470.10">
    <property type="match status" value="1"/>
</dbReference>
<evidence type="ECO:0000256" key="8">
    <source>
        <dbReference type="ARBA" id="ARBA00022679"/>
    </source>
</evidence>
<proteinExistence type="inferred from homology"/>
<dbReference type="PANTHER" id="PTHR42825">
    <property type="entry name" value="AMINO ACID AMINOTRANSFERASE"/>
    <property type="match status" value="1"/>
</dbReference>
<dbReference type="FunFam" id="3.30.470.10:FF:000004">
    <property type="entry name" value="Branched-chain-amino-acid aminotransferase"/>
    <property type="match status" value="1"/>
</dbReference>
<keyword evidence="9" id="KW-0663">Pyridoxal phosphate</keyword>
<evidence type="ECO:0000256" key="10">
    <source>
        <dbReference type="ARBA" id="ARBA00048212"/>
    </source>
</evidence>
<dbReference type="InterPro" id="IPR001544">
    <property type="entry name" value="Aminotrans_IV"/>
</dbReference>
<dbReference type="NCBIfam" id="TIGR01123">
    <property type="entry name" value="ilvE_II"/>
    <property type="match status" value="1"/>
</dbReference>
<dbReference type="EMBL" id="AZFY01000155">
    <property type="protein sequence ID" value="KRM01022.1"/>
    <property type="molecule type" value="Genomic_DNA"/>
</dbReference>
<evidence type="ECO:0000313" key="15">
    <source>
        <dbReference type="Proteomes" id="UP000051966"/>
    </source>
</evidence>
<comment type="catalytic activity">
    <reaction evidence="12">
        <text>L-leucine + 2-oxoglutarate = 4-methyl-2-oxopentanoate + L-glutamate</text>
        <dbReference type="Rhea" id="RHEA:18321"/>
        <dbReference type="ChEBI" id="CHEBI:16810"/>
        <dbReference type="ChEBI" id="CHEBI:17865"/>
        <dbReference type="ChEBI" id="CHEBI:29985"/>
        <dbReference type="ChEBI" id="CHEBI:57427"/>
        <dbReference type="EC" id="2.6.1.42"/>
    </reaction>
</comment>
<evidence type="ECO:0000256" key="7">
    <source>
        <dbReference type="ARBA" id="ARBA00022576"/>
    </source>
</evidence>
<comment type="catalytic activity">
    <reaction evidence="10">
        <text>L-valine + 2-oxoglutarate = 3-methyl-2-oxobutanoate + L-glutamate</text>
        <dbReference type="Rhea" id="RHEA:24813"/>
        <dbReference type="ChEBI" id="CHEBI:11851"/>
        <dbReference type="ChEBI" id="CHEBI:16810"/>
        <dbReference type="ChEBI" id="CHEBI:29985"/>
        <dbReference type="ChEBI" id="CHEBI:57762"/>
        <dbReference type="EC" id="2.6.1.42"/>
    </reaction>
</comment>
<evidence type="ECO:0000256" key="1">
    <source>
        <dbReference type="ARBA" id="ARBA00001933"/>
    </source>
</evidence>
<dbReference type="UniPathway" id="UPA00048">
    <property type="reaction ID" value="UER00073"/>
</dbReference>
<dbReference type="GO" id="GO:0004084">
    <property type="term" value="F:branched-chain-amino-acid transaminase activity"/>
    <property type="evidence" value="ECO:0007669"/>
    <property type="project" value="UniProtKB-EC"/>
</dbReference>
<feature type="modified residue" description="N6-(pyridoxal phosphate)lysine" evidence="13">
    <location>
        <position position="203"/>
    </location>
</feature>
<keyword evidence="8" id="KW-0808">Transferase</keyword>
<dbReference type="InterPro" id="IPR043132">
    <property type="entry name" value="BCAT-like_C"/>
</dbReference>
<dbReference type="InterPro" id="IPR005786">
    <property type="entry name" value="B_amino_transII"/>
</dbReference>
<dbReference type="PATRIC" id="fig|1423743.5.peg.1899"/>
<evidence type="ECO:0000313" key="14">
    <source>
        <dbReference type="EMBL" id="KRM01022.1"/>
    </source>
</evidence>
<gene>
    <name evidence="14" type="ORF">FD41_GL001842</name>
</gene>
<dbReference type="UniPathway" id="UPA00049">
    <property type="reaction ID" value="UER00062"/>
</dbReference>
<evidence type="ECO:0000256" key="3">
    <source>
        <dbReference type="ARBA" id="ARBA00004931"/>
    </source>
</evidence>
<comment type="caution">
    <text evidence="14">The sequence shown here is derived from an EMBL/GenBank/DDBJ whole genome shotgun (WGS) entry which is preliminary data.</text>
</comment>
<evidence type="ECO:0000256" key="11">
    <source>
        <dbReference type="ARBA" id="ARBA00048798"/>
    </source>
</evidence>
<comment type="pathway">
    <text evidence="2">Amino-acid biosynthesis; L-isoleucine biosynthesis; L-isoleucine from 2-oxobutanoate: step 4/4.</text>
</comment>
<evidence type="ECO:0000256" key="9">
    <source>
        <dbReference type="ARBA" id="ARBA00022898"/>
    </source>
</evidence>
<keyword evidence="15" id="KW-1185">Reference proteome</keyword>
<evidence type="ECO:0000256" key="13">
    <source>
        <dbReference type="PIRSR" id="PIRSR006468-1"/>
    </source>
</evidence>
<evidence type="ECO:0000256" key="12">
    <source>
        <dbReference type="ARBA" id="ARBA00049229"/>
    </source>
</evidence>
<evidence type="ECO:0000256" key="5">
    <source>
        <dbReference type="ARBA" id="ARBA00009320"/>
    </source>
</evidence>
<comment type="catalytic activity">
    <reaction evidence="11">
        <text>L-isoleucine + 2-oxoglutarate = (S)-3-methyl-2-oxopentanoate + L-glutamate</text>
        <dbReference type="Rhea" id="RHEA:24801"/>
        <dbReference type="ChEBI" id="CHEBI:16810"/>
        <dbReference type="ChEBI" id="CHEBI:29985"/>
        <dbReference type="ChEBI" id="CHEBI:35146"/>
        <dbReference type="ChEBI" id="CHEBI:58045"/>
        <dbReference type="EC" id="2.6.1.42"/>
    </reaction>
</comment>
<keyword evidence="7" id="KW-0032">Aminotransferase</keyword>
<dbReference type="CDD" id="cd01557">
    <property type="entry name" value="BCAT_beta_family"/>
    <property type="match status" value="1"/>
</dbReference>
<dbReference type="SUPFAM" id="SSF56752">
    <property type="entry name" value="D-aminoacid aminotransferase-like PLP-dependent enzymes"/>
    <property type="match status" value="1"/>
</dbReference>
<comment type="pathway">
    <text evidence="4">Amino-acid biosynthesis; L-leucine biosynthesis; L-leucine from 3-methyl-2-oxobutanoate: step 4/4.</text>
</comment>
<dbReference type="Pfam" id="PF01063">
    <property type="entry name" value="Aminotran_4"/>
    <property type="match status" value="1"/>
</dbReference>
<dbReference type="GO" id="GO:0009097">
    <property type="term" value="P:isoleucine biosynthetic process"/>
    <property type="evidence" value="ECO:0007669"/>
    <property type="project" value="UniProtKB-UniPathway"/>
</dbReference>
<dbReference type="InterPro" id="IPR036038">
    <property type="entry name" value="Aminotransferase-like"/>
</dbReference>
<evidence type="ECO:0000256" key="4">
    <source>
        <dbReference type="ARBA" id="ARBA00005072"/>
    </source>
</evidence>
<dbReference type="PANTHER" id="PTHR42825:SF2">
    <property type="entry name" value="BRANCHED-CHAIN-AMINO-ACID AMINOTRANSFERASE 3, CHLOROPLASTIC-RELATED"/>
    <property type="match status" value="1"/>
</dbReference>
<protein>
    <recommendedName>
        <fullName evidence="6">branched-chain-amino-acid transaminase</fullName>
        <ecNumber evidence="6">2.6.1.42</ecNumber>
    </recommendedName>
</protein>
<evidence type="ECO:0000256" key="6">
    <source>
        <dbReference type="ARBA" id="ARBA00013053"/>
    </source>
</evidence>
<dbReference type="Proteomes" id="UP000051966">
    <property type="component" value="Unassembled WGS sequence"/>
</dbReference>
<sequence>MAAYQCGLILNLRRFLLMAKQDVKDLDWSNLGFTYRDLPYSYNEEFKDGKWQNGGLTTDSTLTFSEAAEDLHYGQEVFEGMKAYRRKDGGINLFRPSMNAERMANSAKRLAMVEYPKDKFVEAVKAVVKANQEFVPPYGSGGALYIRPFMVGTQPVVGVTPSDEYTFHIYATPVGAYIKGLTPMPYMVSEYDRAAGAGTGQAKTAGNYASSLLPSILAKKEGFAGCLYLDPREHKYIDEFDGANFYGITKDGQFLTPKSDSILPSITKKSILQIAKDQGLNPQEARIAIDDLDDLVEAGAMGTAAVISPVGSLTYKGKKHVFYSETKPGPVTQKLYDTLFGIQEGDVEDKYGWVVPVEL</sequence>
<dbReference type="Gene3D" id="3.20.10.10">
    <property type="entry name" value="D-amino Acid Aminotransferase, subunit A, domain 2"/>
    <property type="match status" value="1"/>
</dbReference>
<dbReference type="GO" id="GO:0009099">
    <property type="term" value="P:L-valine biosynthetic process"/>
    <property type="evidence" value="ECO:0007669"/>
    <property type="project" value="UniProtKB-UniPathway"/>
</dbReference>
<accession>A0A0R1V657</accession>
<dbReference type="EC" id="2.6.1.42" evidence="6"/>
<evidence type="ECO:0000256" key="2">
    <source>
        <dbReference type="ARBA" id="ARBA00004824"/>
    </source>
</evidence>
<dbReference type="InterPro" id="IPR033939">
    <property type="entry name" value="BCAT_family"/>
</dbReference>
<name>A0A0R1V657_9LACO</name>
<comment type="similarity">
    <text evidence="5">Belongs to the class-IV pyridoxal-phosphate-dependent aminotransferase family.</text>
</comment>
<dbReference type="PIRSF" id="PIRSF006468">
    <property type="entry name" value="BCAT1"/>
    <property type="match status" value="1"/>
</dbReference>